<organism evidence="1">
    <name type="scientific">Trepomonas sp. PC1</name>
    <dbReference type="NCBI Taxonomy" id="1076344"/>
    <lineage>
        <taxon>Eukaryota</taxon>
        <taxon>Metamonada</taxon>
        <taxon>Diplomonadida</taxon>
        <taxon>Hexamitidae</taxon>
        <taxon>Hexamitinae</taxon>
        <taxon>Trepomonas</taxon>
    </lineage>
</organism>
<name>A0A146KDB1_9EUKA</name>
<protein>
    <recommendedName>
        <fullName evidence="2">Myb-like DNA-binding domain-containing protein</fullName>
    </recommendedName>
</protein>
<dbReference type="AlphaFoldDB" id="A0A146KDB1"/>
<gene>
    <name evidence="1" type="ORF">TPC1_13954</name>
</gene>
<sequence length="221" mass="26361">FKLQNHSHQMPFSLTELERTKLLNIVQEFTNNGVVNWDMVLLAFHHEKCGTIEKLKHFYNVLLKADHIYQKRKQLFADWSPQNILVLILAAHYTQNNWEAVKSMFFPHLSVEQIRDKFTCYQSQRDQQIVDLIHNNYLPINFFEYKIMIQLHLAQFLQKYEAQIAEYKRKNVIPQNTNLLFPVNDSVQSNNEHSLERLSVISRLDELDFNELMNQVDTILQ</sequence>
<proteinExistence type="predicted"/>
<feature type="non-terminal residue" evidence="1">
    <location>
        <position position="1"/>
    </location>
</feature>
<evidence type="ECO:0008006" key="2">
    <source>
        <dbReference type="Google" id="ProtNLM"/>
    </source>
</evidence>
<accession>A0A146KDB1</accession>
<evidence type="ECO:0000313" key="1">
    <source>
        <dbReference type="EMBL" id="JAP93675.1"/>
    </source>
</evidence>
<dbReference type="EMBL" id="GDID01002931">
    <property type="protein sequence ID" value="JAP93675.1"/>
    <property type="molecule type" value="Transcribed_RNA"/>
</dbReference>
<reference evidence="1" key="1">
    <citation type="submission" date="2015-07" db="EMBL/GenBank/DDBJ databases">
        <title>Adaptation to a free-living lifestyle via gene acquisitions in the diplomonad Trepomonas sp. PC1.</title>
        <authorList>
            <person name="Xu F."/>
            <person name="Jerlstrom-Hultqvist J."/>
            <person name="Kolisko M."/>
            <person name="Simpson A.G.B."/>
            <person name="Roger A.J."/>
            <person name="Svard S.G."/>
            <person name="Andersson J.O."/>
        </authorList>
    </citation>
    <scope>NUCLEOTIDE SEQUENCE</scope>
    <source>
        <strain evidence="1">PC1</strain>
    </source>
</reference>